<dbReference type="EMBL" id="JBHTLR010000007">
    <property type="protein sequence ID" value="MFD1216455.1"/>
    <property type="molecule type" value="Genomic_DNA"/>
</dbReference>
<keyword evidence="5 6" id="KW-0472">Membrane</keyword>
<evidence type="ECO:0000256" key="3">
    <source>
        <dbReference type="ARBA" id="ARBA00022692"/>
    </source>
</evidence>
<organism evidence="7 8">
    <name type="scientific">Microbulbifer celer</name>
    <dbReference type="NCBI Taxonomy" id="435905"/>
    <lineage>
        <taxon>Bacteria</taxon>
        <taxon>Pseudomonadati</taxon>
        <taxon>Pseudomonadota</taxon>
        <taxon>Gammaproteobacteria</taxon>
        <taxon>Cellvibrionales</taxon>
        <taxon>Microbulbiferaceae</taxon>
        <taxon>Microbulbifer</taxon>
    </lineage>
</organism>
<comment type="caution">
    <text evidence="7">The sequence shown here is derived from an EMBL/GenBank/DDBJ whole genome shotgun (WGS) entry which is preliminary data.</text>
</comment>
<protein>
    <submittedName>
        <fullName evidence="7">LysE family translocator</fullName>
    </submittedName>
</protein>
<evidence type="ECO:0000313" key="7">
    <source>
        <dbReference type="EMBL" id="MFD1216455.1"/>
    </source>
</evidence>
<dbReference type="RefSeq" id="WP_230438562.1">
    <property type="nucleotide sequence ID" value="NZ_CP087715.1"/>
</dbReference>
<evidence type="ECO:0000256" key="6">
    <source>
        <dbReference type="SAM" id="Phobius"/>
    </source>
</evidence>
<sequence length="209" mass="22053">MYWIEWLSLAGICALGAMTPGPSLLIVLRSASAGLYQGLASAIAHGLGIGIYALLTALGLAVVITQTPMLFNGLQWAGALFLAYLGVQALRHAGAPQPGESQSKQASTASLSVGKAALQGFGIAFFNPKVALFFGALFSQFVSNEQALATKISMAVLAATIDTAWYLIVALVVIYGSRRGLTTGSWRPWLQRIFGVLLIGLALRLLWSL</sequence>
<keyword evidence="3 6" id="KW-0812">Transmembrane</keyword>
<accession>A0ABW3U7F6</accession>
<dbReference type="Pfam" id="PF01810">
    <property type="entry name" value="LysE"/>
    <property type="match status" value="1"/>
</dbReference>
<gene>
    <name evidence="7" type="ORF">ACFQ2X_07600</name>
</gene>
<dbReference type="PANTHER" id="PTHR30086:SF16">
    <property type="entry name" value="AMINO ACID EFFLUX PERMEASE RHTB FAMILY"/>
    <property type="match status" value="1"/>
</dbReference>
<proteinExistence type="predicted"/>
<evidence type="ECO:0000256" key="4">
    <source>
        <dbReference type="ARBA" id="ARBA00022989"/>
    </source>
</evidence>
<name>A0ABW3U7F6_9GAMM</name>
<feature type="transmembrane region" description="Helical" evidence="6">
    <location>
        <begin position="154"/>
        <end position="177"/>
    </location>
</feature>
<evidence type="ECO:0000256" key="1">
    <source>
        <dbReference type="ARBA" id="ARBA00004651"/>
    </source>
</evidence>
<feature type="transmembrane region" description="Helical" evidence="6">
    <location>
        <begin position="39"/>
        <end position="64"/>
    </location>
</feature>
<evidence type="ECO:0000256" key="5">
    <source>
        <dbReference type="ARBA" id="ARBA00023136"/>
    </source>
</evidence>
<keyword evidence="4 6" id="KW-1133">Transmembrane helix</keyword>
<comment type="subcellular location">
    <subcellularLocation>
        <location evidence="1">Cell membrane</location>
        <topology evidence="1">Multi-pass membrane protein</topology>
    </subcellularLocation>
</comment>
<reference evidence="8" key="1">
    <citation type="journal article" date="2019" name="Int. J. Syst. Evol. Microbiol.">
        <title>The Global Catalogue of Microorganisms (GCM) 10K type strain sequencing project: providing services to taxonomists for standard genome sequencing and annotation.</title>
        <authorList>
            <consortium name="The Broad Institute Genomics Platform"/>
            <consortium name="The Broad Institute Genome Sequencing Center for Infectious Disease"/>
            <person name="Wu L."/>
            <person name="Ma J."/>
        </authorList>
    </citation>
    <scope>NUCLEOTIDE SEQUENCE [LARGE SCALE GENOMIC DNA]</scope>
    <source>
        <strain evidence="8">CCUG 54356</strain>
    </source>
</reference>
<evidence type="ECO:0000256" key="2">
    <source>
        <dbReference type="ARBA" id="ARBA00022475"/>
    </source>
</evidence>
<feature type="transmembrane region" description="Helical" evidence="6">
    <location>
        <begin position="116"/>
        <end position="142"/>
    </location>
</feature>
<keyword evidence="2" id="KW-1003">Cell membrane</keyword>
<dbReference type="Proteomes" id="UP001597264">
    <property type="component" value="Unassembled WGS sequence"/>
</dbReference>
<dbReference type="PANTHER" id="PTHR30086">
    <property type="entry name" value="ARGININE EXPORTER PROTEIN ARGO"/>
    <property type="match status" value="1"/>
</dbReference>
<feature type="transmembrane region" description="Helical" evidence="6">
    <location>
        <begin position="76"/>
        <end position="95"/>
    </location>
</feature>
<evidence type="ECO:0000313" key="8">
    <source>
        <dbReference type="Proteomes" id="UP001597264"/>
    </source>
</evidence>
<dbReference type="InterPro" id="IPR001123">
    <property type="entry name" value="LeuE-type"/>
</dbReference>
<feature type="transmembrane region" description="Helical" evidence="6">
    <location>
        <begin position="6"/>
        <end position="27"/>
    </location>
</feature>
<feature type="transmembrane region" description="Helical" evidence="6">
    <location>
        <begin position="189"/>
        <end position="207"/>
    </location>
</feature>
<keyword evidence="8" id="KW-1185">Reference proteome</keyword>